<evidence type="ECO:0000259" key="8">
    <source>
        <dbReference type="PROSITE" id="PS51635"/>
    </source>
</evidence>
<protein>
    <recommendedName>
        <fullName evidence="7">Patatin</fullName>
        <ecNumber evidence="7">3.1.1.-</ecNumber>
    </recommendedName>
</protein>
<gene>
    <name evidence="9" type="ORF">HPP92_012664</name>
</gene>
<evidence type="ECO:0000313" key="10">
    <source>
        <dbReference type="Proteomes" id="UP000636800"/>
    </source>
</evidence>
<dbReference type="EC" id="3.1.1.-" evidence="7"/>
<proteinExistence type="inferred from homology"/>
<evidence type="ECO:0000256" key="2">
    <source>
        <dbReference type="ARBA" id="ARBA00022801"/>
    </source>
</evidence>
<dbReference type="PROSITE" id="PS51635">
    <property type="entry name" value="PNPLA"/>
    <property type="match status" value="1"/>
</dbReference>
<feature type="short sequence motif" description="GXGXXG" evidence="6">
    <location>
        <begin position="86"/>
        <end position="91"/>
    </location>
</feature>
<dbReference type="InterPro" id="IPR002641">
    <property type="entry name" value="PNPLA_dom"/>
</dbReference>
<organism evidence="9 10">
    <name type="scientific">Vanilla planifolia</name>
    <name type="common">Vanilla</name>
    <dbReference type="NCBI Taxonomy" id="51239"/>
    <lineage>
        <taxon>Eukaryota</taxon>
        <taxon>Viridiplantae</taxon>
        <taxon>Streptophyta</taxon>
        <taxon>Embryophyta</taxon>
        <taxon>Tracheophyta</taxon>
        <taxon>Spermatophyta</taxon>
        <taxon>Magnoliopsida</taxon>
        <taxon>Liliopsida</taxon>
        <taxon>Asparagales</taxon>
        <taxon>Orchidaceae</taxon>
        <taxon>Vanilloideae</taxon>
        <taxon>Vanilleae</taxon>
        <taxon>Vanilla</taxon>
    </lineage>
</organism>
<evidence type="ECO:0000256" key="6">
    <source>
        <dbReference type="PROSITE-ProRule" id="PRU01161"/>
    </source>
</evidence>
<feature type="domain" description="PNPLA" evidence="8">
    <location>
        <begin position="82"/>
        <end position="296"/>
    </location>
</feature>
<sequence>MSAEMLFAIKDGEEEPSIDTDKLSYEIFSILESKFLFGYDEDKLWVPKPQRALKLPAATSADVDPNAGVKNQRGKVCILSIDGGGGVGMRGILPGKALSYLEQCLCYKSGNPDARISDYVDIVAGTGVGGLFAAMLFSTHDGSRPIFRAEDTWRFLAEKGRRFYKRKPSSSSSASSKPSFLRCIVRGGCGKGVTEMTEAMEKEMKEAFGDSMTLRDTVKPVLIPCYDLRTSAPLVFSRADALESESYNFRMWEVCRATWAEPGRFEPMEMLSVNGSTVCVGVDGGLAMSNPTAVAITHILHNKQEFPFVRGVEDLIVLSLGCGTTAAAALPETSRGRLDYHKIRKWGTKEWVRPIARIASDGAADLVDHAVALAFGQCGSAYYIRVQANGPSMSRCGADVDSDPSSANVKALEEMAEEMLKQKNVESVLFGGRRVSEQTNMEMLDFIAGELVLEHQRRNCRIAPTVAFKQAAAKPKGRGFLKQSFLVHSAVKRYCQLLWFMFGSLEYL</sequence>
<feature type="short sequence motif" description="DGA/G" evidence="6">
    <location>
        <begin position="283"/>
        <end position="285"/>
    </location>
</feature>
<evidence type="ECO:0000256" key="1">
    <source>
        <dbReference type="ARBA" id="ARBA00010240"/>
    </source>
</evidence>
<keyword evidence="4 7" id="KW-0443">Lipid metabolism</keyword>
<comment type="domain">
    <text evidence="7">The nitrogen atoms of the two glycine residues in the GGXR motif define the oxyanion hole, and stabilize the oxyanion that forms during the nucleophilic attack by the catalytic serine during substrate cleavage.</text>
</comment>
<dbReference type="GO" id="GO:0016042">
    <property type="term" value="P:lipid catabolic process"/>
    <property type="evidence" value="ECO:0007669"/>
    <property type="project" value="UniProtKB-KW"/>
</dbReference>
<keyword evidence="3 7" id="KW-0442">Lipid degradation</keyword>
<evidence type="ECO:0000256" key="7">
    <source>
        <dbReference type="RuleBase" id="RU361262"/>
    </source>
</evidence>
<dbReference type="AlphaFoldDB" id="A0A835UVW0"/>
<keyword evidence="10" id="KW-1185">Reference proteome</keyword>
<comment type="caution">
    <text evidence="9">The sequence shown here is derived from an EMBL/GenBank/DDBJ whole genome shotgun (WGS) entry which is preliminary data.</text>
</comment>
<dbReference type="InterPro" id="IPR016035">
    <property type="entry name" value="Acyl_Trfase/lysoPLipase"/>
</dbReference>
<comment type="function">
    <text evidence="7">Lipolytic acyl hydrolase (LAH).</text>
</comment>
<dbReference type="CDD" id="cd07199">
    <property type="entry name" value="Pat17_PNPLA8_PNPLA9_like"/>
    <property type="match status" value="1"/>
</dbReference>
<dbReference type="PANTHER" id="PTHR32241">
    <property type="entry name" value="PATATIN-LIKE PROTEIN 6"/>
    <property type="match status" value="1"/>
</dbReference>
<dbReference type="PANTHER" id="PTHR32241:SF3">
    <property type="entry name" value="PATATIN-LIKE PROTEIN 6"/>
    <property type="match status" value="1"/>
</dbReference>
<dbReference type="GO" id="GO:0016787">
    <property type="term" value="F:hydrolase activity"/>
    <property type="evidence" value="ECO:0007669"/>
    <property type="project" value="UniProtKB-KW"/>
</dbReference>
<evidence type="ECO:0000256" key="3">
    <source>
        <dbReference type="ARBA" id="ARBA00022963"/>
    </source>
</evidence>
<evidence type="ECO:0000313" key="9">
    <source>
        <dbReference type="EMBL" id="KAG0475823.1"/>
    </source>
</evidence>
<dbReference type="Gene3D" id="3.40.1090.10">
    <property type="entry name" value="Cytosolic phospholipase A2 catalytic domain"/>
    <property type="match status" value="1"/>
</dbReference>
<dbReference type="Pfam" id="PF01734">
    <property type="entry name" value="Patatin"/>
    <property type="match status" value="1"/>
</dbReference>
<accession>A0A835UVW0</accession>
<evidence type="ECO:0000256" key="5">
    <source>
        <dbReference type="ARBA" id="ARBA00025642"/>
    </source>
</evidence>
<name>A0A835UVW0_VANPL</name>
<dbReference type="Proteomes" id="UP000636800">
    <property type="component" value="Chromosome 6"/>
</dbReference>
<dbReference type="SUPFAM" id="SSF52151">
    <property type="entry name" value="FabD/lysophospholipase-like"/>
    <property type="match status" value="1"/>
</dbReference>
<comment type="caution">
    <text evidence="6">Lacks conserved residue(s) required for the propagation of feature annotation.</text>
</comment>
<dbReference type="EMBL" id="JADCNL010000006">
    <property type="protein sequence ID" value="KAG0475823.1"/>
    <property type="molecule type" value="Genomic_DNA"/>
</dbReference>
<dbReference type="OrthoDB" id="7537227at2759"/>
<comment type="function">
    <text evidence="5">Possesses non-specific lipolytic acyl hydrolase (LAH) activity. Hydrolyzes phospholipids as well as galactolipids. May play a role in disease resistance.</text>
</comment>
<reference evidence="9 10" key="1">
    <citation type="journal article" date="2020" name="Nat. Food">
        <title>A phased Vanilla planifolia genome enables genetic improvement of flavour and production.</title>
        <authorList>
            <person name="Hasing T."/>
            <person name="Tang H."/>
            <person name="Brym M."/>
            <person name="Khazi F."/>
            <person name="Huang T."/>
            <person name="Chambers A.H."/>
        </authorList>
    </citation>
    <scope>NUCLEOTIDE SEQUENCE [LARGE SCALE GENOMIC DNA]</scope>
    <source>
        <tissue evidence="9">Leaf</tissue>
    </source>
</reference>
<comment type="similarity">
    <text evidence="1 7">Belongs to the patatin family.</text>
</comment>
<keyword evidence="2 7" id="KW-0378">Hydrolase</keyword>
<evidence type="ECO:0000256" key="4">
    <source>
        <dbReference type="ARBA" id="ARBA00023098"/>
    </source>
</evidence>